<dbReference type="EMBL" id="LAZR01000270">
    <property type="protein sequence ID" value="KKN78011.1"/>
    <property type="molecule type" value="Genomic_DNA"/>
</dbReference>
<organism evidence="2">
    <name type="scientific">marine sediment metagenome</name>
    <dbReference type="NCBI Taxonomy" id="412755"/>
    <lineage>
        <taxon>unclassified sequences</taxon>
        <taxon>metagenomes</taxon>
        <taxon>ecological metagenomes</taxon>
    </lineage>
</organism>
<dbReference type="Pfam" id="PF01391">
    <property type="entry name" value="Collagen"/>
    <property type="match status" value="1"/>
</dbReference>
<feature type="compositionally biased region" description="Acidic residues" evidence="1">
    <location>
        <begin position="51"/>
        <end position="60"/>
    </location>
</feature>
<name>A0A0F9VX21_9ZZZZ</name>
<protein>
    <recommendedName>
        <fullName evidence="3">Collagen-like protein</fullName>
    </recommendedName>
</protein>
<feature type="region of interest" description="Disordered" evidence="1">
    <location>
        <begin position="30"/>
        <end position="62"/>
    </location>
</feature>
<dbReference type="InterPro" id="IPR008160">
    <property type="entry name" value="Collagen"/>
</dbReference>
<reference evidence="2" key="1">
    <citation type="journal article" date="2015" name="Nature">
        <title>Complex archaea that bridge the gap between prokaryotes and eukaryotes.</title>
        <authorList>
            <person name="Spang A."/>
            <person name="Saw J.H."/>
            <person name="Jorgensen S.L."/>
            <person name="Zaremba-Niedzwiedzka K."/>
            <person name="Martijn J."/>
            <person name="Lind A.E."/>
            <person name="van Eijk R."/>
            <person name="Schleper C."/>
            <person name="Guy L."/>
            <person name="Ettema T.J."/>
        </authorList>
    </citation>
    <scope>NUCLEOTIDE SEQUENCE</scope>
</reference>
<accession>A0A0F9VX21</accession>
<evidence type="ECO:0000313" key="2">
    <source>
        <dbReference type="EMBL" id="KKN78011.1"/>
    </source>
</evidence>
<proteinExistence type="predicted"/>
<evidence type="ECO:0000256" key="1">
    <source>
        <dbReference type="SAM" id="MobiDB-lite"/>
    </source>
</evidence>
<comment type="caution">
    <text evidence="2">The sequence shown here is derived from an EMBL/GenBank/DDBJ whole genome shotgun (WGS) entry which is preliminary data.</text>
</comment>
<evidence type="ECO:0008006" key="3">
    <source>
        <dbReference type="Google" id="ProtNLM"/>
    </source>
</evidence>
<sequence>MKFTKQLVTLIFIASLLFACSKDDGKDGAIGPAGAQGEQGVAGSDGVDGADGVDGEDGEDGATGTANVIYSDWIDSEFDANINTTSASFTIDAPSMTQEFIDTGVILVFGKSKPNPVSFDTDVYGLPIVFGASLQQSHYFRAEAAEELDIVVAANEQGENVGVPFFGEYRYVLIPGEVEASNGIGGLGSKTATLDYTKMSYEEVTAHFGIEE</sequence>
<dbReference type="AlphaFoldDB" id="A0A0F9VX21"/>
<dbReference type="PROSITE" id="PS51257">
    <property type="entry name" value="PROKAR_LIPOPROTEIN"/>
    <property type="match status" value="1"/>
</dbReference>
<gene>
    <name evidence="2" type="ORF">LCGC14_0354410</name>
</gene>